<feature type="compositionally biased region" description="Basic and acidic residues" evidence="15">
    <location>
        <begin position="1"/>
        <end position="18"/>
    </location>
</feature>
<evidence type="ECO:0000256" key="8">
    <source>
        <dbReference type="ARBA" id="ARBA00022801"/>
    </source>
</evidence>
<dbReference type="GO" id="GO:0140818">
    <property type="term" value="F:mRNA 5'-triphosphate monophosphatase activity"/>
    <property type="evidence" value="ECO:0007669"/>
    <property type="project" value="UniProtKB-EC"/>
</dbReference>
<dbReference type="InterPro" id="IPR029044">
    <property type="entry name" value="Nucleotide-diphossugar_trans"/>
</dbReference>
<feature type="compositionally biased region" description="Polar residues" evidence="15">
    <location>
        <begin position="39"/>
        <end position="77"/>
    </location>
</feature>
<evidence type="ECO:0000259" key="18">
    <source>
        <dbReference type="Pfam" id="PF02940"/>
    </source>
</evidence>
<dbReference type="CDD" id="cd04188">
    <property type="entry name" value="DPG_synthase"/>
    <property type="match status" value="1"/>
</dbReference>
<dbReference type="CDD" id="cd07470">
    <property type="entry name" value="CYTH-like_mRNA_RTPase"/>
    <property type="match status" value="1"/>
</dbReference>
<dbReference type="Gene3D" id="3.90.550.10">
    <property type="entry name" value="Spore Coat Polysaccharide Biosynthesis Protein SpsA, Chain A"/>
    <property type="match status" value="1"/>
</dbReference>
<dbReference type="GO" id="GO:0001522">
    <property type="term" value="P:pseudouridine synthesis"/>
    <property type="evidence" value="ECO:0007669"/>
    <property type="project" value="InterPro"/>
</dbReference>
<feature type="compositionally biased region" description="Polar residues" evidence="15">
    <location>
        <begin position="98"/>
        <end position="116"/>
    </location>
</feature>
<dbReference type="Pfam" id="PF00849">
    <property type="entry name" value="PseudoU_synth_2"/>
    <property type="match status" value="1"/>
</dbReference>
<dbReference type="GO" id="GO:0006487">
    <property type="term" value="P:protein N-linked glycosylation"/>
    <property type="evidence" value="ECO:0007669"/>
    <property type="project" value="TreeGrafter"/>
</dbReference>
<dbReference type="Proteomes" id="UP000094801">
    <property type="component" value="Unassembled WGS sequence"/>
</dbReference>
<accession>A0A1E4SYC5</accession>
<dbReference type="Gene3D" id="3.20.100.10">
    <property type="entry name" value="mRNA triphosphatase Cet1-like"/>
    <property type="match status" value="1"/>
</dbReference>
<feature type="domain" description="mRNA triphosphatase Cet1-like" evidence="18">
    <location>
        <begin position="200"/>
        <end position="417"/>
    </location>
</feature>
<evidence type="ECO:0000313" key="19">
    <source>
        <dbReference type="EMBL" id="ODV84488.1"/>
    </source>
</evidence>
<dbReference type="GO" id="GO:0006397">
    <property type="term" value="P:mRNA processing"/>
    <property type="evidence" value="ECO:0007669"/>
    <property type="project" value="UniProtKB-KW"/>
</dbReference>
<evidence type="ECO:0000256" key="3">
    <source>
        <dbReference type="ARBA" id="ARBA00006739"/>
    </source>
</evidence>
<dbReference type="SUPFAM" id="SSF55154">
    <property type="entry name" value="CYTH-like phosphatases"/>
    <property type="match status" value="1"/>
</dbReference>
<keyword evidence="10" id="KW-0735">Signal-anchor</keyword>
<dbReference type="SUPFAM" id="SSF53448">
    <property type="entry name" value="Nucleotide-diphospho-sugar transferases"/>
    <property type="match status" value="1"/>
</dbReference>
<comment type="pathway">
    <text evidence="2">Protein modification; protein glycosylation.</text>
</comment>
<dbReference type="OrthoDB" id="3784at2759"/>
<keyword evidence="6 19" id="KW-0808">Transferase</keyword>
<evidence type="ECO:0000256" key="14">
    <source>
        <dbReference type="ARBA" id="ARBA00047740"/>
    </source>
</evidence>
<dbReference type="InterPro" id="IPR006145">
    <property type="entry name" value="PsdUridine_synth_RsuA/RluA"/>
</dbReference>
<evidence type="ECO:0000256" key="4">
    <source>
        <dbReference type="ARBA" id="ARBA00022664"/>
    </source>
</evidence>
<dbReference type="PANTHER" id="PTHR10859">
    <property type="entry name" value="GLYCOSYL TRANSFERASE"/>
    <property type="match status" value="1"/>
</dbReference>
<dbReference type="InterPro" id="IPR035518">
    <property type="entry name" value="DPG_synthase"/>
</dbReference>
<evidence type="ECO:0000256" key="7">
    <source>
        <dbReference type="ARBA" id="ARBA00022692"/>
    </source>
</evidence>
<name>A0A1E4SYC5_9ASCO</name>
<sequence length="958" mass="107611">MDLRNLISKNDDDEKTSHDGSAVSVEQPLTPLPIPKLQSGPTPSRSNSQPRLSIHNLMNNDIGNDVQMSPSVTTSMSDIRKRNSITNLTNDDDISIDGNKTTTPNLTRRASNASSVELGSNLANKENSQLEGVSLNGNNTNTNTDGDDSGKPKRYSAKPTWAKDYIPTAKAGFDVGNPYSSTSETTKMAVPSITGAVPRNDFNKVITEWIWANIEGLKQDYLDIENVEEYVEVELKVGNIWDKVKDRRLVLPINTEAVVSVDFFHNECYFKSGIPLSKFNDIKTYLTKISSENYGKRSNSGGNKFVVENSHLIDLIASEKKRNDKPITGRVSVDVKTKRKMFSIQKQRIADLIIYLPNTLFDLRLSMSLELPYELNDAGFETFKKKVSLEREKERISFNHLPTFTKIDLTKVKENKPFTSELKYLTNDGTQKLYDLPSRNSPACDGIELSVVIPCYNEVNRLGPMLRDAISHLNTKYGNSTKKSYEILIVDDGSKDDTAEFAIKLATDEFKLKPGQLRVVKLVKNRGKGGAVAHGMQHARGKYMIFADADGASSFSDVEKLLTSIKKLDGDNYEDTPAVAIGSRAHMVNTDAVVKRSFIRNFLMYGLHSLVYVFGIRNIKDTQCGFKLFNKSACRLIFGKVHTERWIFDVEVLILAIRLNVPVAEVAINWHEVDGSKMALARDSINMAVDLVVIRMADALELKGEEALLVQPLIPGDIIVHTKHVHERPIVDSKIEIIYEDDVLIVINKPSGIPIHPAPSYFYNSNPKSAADFQEEIKGKLVKKEYLARVDGEFPTGVTECSEDIVILDTKRRFESGITRKTALTIFERVAYDSSLNVSVVKCMPVTGRTHQIRIHLRDLGHPIVNDPLYNDNMKGLLAKGGEMDLTQRENFSHLEKKADNRRDQLLSGEICELCSSPLFKLPDLKAECMYLHAFKYYKDDVDNGWCYETEWPSWSQL</sequence>
<comment type="catalytic activity">
    <reaction evidence="14">
        <text>a 5'-end triphospho-ribonucleoside in mRNA + H2O = a 5'-end diphospho-ribonucleoside in mRNA + phosphate + H(+)</text>
        <dbReference type="Rhea" id="RHEA:67004"/>
        <dbReference type="Rhea" id="RHEA-COMP:17164"/>
        <dbReference type="Rhea" id="RHEA-COMP:17165"/>
        <dbReference type="ChEBI" id="CHEBI:15377"/>
        <dbReference type="ChEBI" id="CHEBI:15378"/>
        <dbReference type="ChEBI" id="CHEBI:43474"/>
        <dbReference type="ChEBI" id="CHEBI:167616"/>
        <dbReference type="ChEBI" id="CHEBI:167618"/>
        <dbReference type="EC" id="3.6.1.74"/>
    </reaction>
    <physiologicalReaction direction="left-to-right" evidence="14">
        <dbReference type="Rhea" id="RHEA:67005"/>
    </physiologicalReaction>
</comment>
<reference evidence="20" key="1">
    <citation type="submission" date="2016-04" db="EMBL/GenBank/DDBJ databases">
        <title>Comparative genomics of biotechnologically important yeasts.</title>
        <authorList>
            <consortium name="DOE Joint Genome Institute"/>
            <person name="Riley R."/>
            <person name="Haridas S."/>
            <person name="Wolfe K.H."/>
            <person name="Lopes M.R."/>
            <person name="Hittinger C.T."/>
            <person name="Goker M."/>
            <person name="Salamov A."/>
            <person name="Wisecaver J."/>
            <person name="Long T.M."/>
            <person name="Aerts A.L."/>
            <person name="Barry K."/>
            <person name="Choi C."/>
            <person name="Clum A."/>
            <person name="Coughlan A.Y."/>
            <person name="Deshpande S."/>
            <person name="Douglass A.P."/>
            <person name="Hanson S.J."/>
            <person name="Klenk H.-P."/>
            <person name="Labutti K."/>
            <person name="Lapidus A."/>
            <person name="Lindquist E."/>
            <person name="Lipzen A."/>
            <person name="Meier-Kolthoff J.P."/>
            <person name="Ohm R.A."/>
            <person name="Otillar R.P."/>
            <person name="Pangilinan J."/>
            <person name="Peng Y."/>
            <person name="Rokas A."/>
            <person name="Rosa C.A."/>
            <person name="Scheuner C."/>
            <person name="Sibirny A.A."/>
            <person name="Slot J.C."/>
            <person name="Stielow J.B."/>
            <person name="Sun H."/>
            <person name="Kurtzman C.P."/>
            <person name="Blackwell M."/>
            <person name="Grigoriev I.V."/>
            <person name="Jeffries T.W."/>
        </authorList>
    </citation>
    <scope>NUCLEOTIDE SEQUENCE [LARGE SCALE GENOMIC DNA]</scope>
    <source>
        <strain evidence="20">NRRL YB-2248</strain>
    </source>
</reference>
<dbReference type="InterPro" id="IPR037009">
    <property type="entry name" value="mRNA_triPase_Cet1_sf"/>
</dbReference>
<comment type="similarity">
    <text evidence="3">Belongs to the glycosyltransferase 2 family.</text>
</comment>
<keyword evidence="9" id="KW-0256">Endoplasmic reticulum</keyword>
<evidence type="ECO:0000256" key="12">
    <source>
        <dbReference type="ARBA" id="ARBA00023136"/>
    </source>
</evidence>
<evidence type="ECO:0000256" key="11">
    <source>
        <dbReference type="ARBA" id="ARBA00022989"/>
    </source>
</evidence>
<dbReference type="GO" id="GO:0003723">
    <property type="term" value="F:RNA binding"/>
    <property type="evidence" value="ECO:0007669"/>
    <property type="project" value="InterPro"/>
</dbReference>
<feature type="domain" description="Glycosyltransferase 2-like" evidence="16">
    <location>
        <begin position="450"/>
        <end position="634"/>
    </location>
</feature>
<proteinExistence type="inferred from homology"/>
<keyword evidence="20" id="KW-1185">Reference proteome</keyword>
<dbReference type="PANTHER" id="PTHR10859:SF91">
    <property type="entry name" value="DOLICHYL-PHOSPHATE BETA-GLUCOSYLTRANSFERASE"/>
    <property type="match status" value="1"/>
</dbReference>
<dbReference type="GO" id="GO:0004651">
    <property type="term" value="F:polynucleotide 5'-phosphatase activity"/>
    <property type="evidence" value="ECO:0007669"/>
    <property type="project" value="InterPro"/>
</dbReference>
<comment type="catalytic activity">
    <reaction evidence="13">
        <text>a di-trans,poly-cis-dolichyl phosphate + UDP-alpha-D-glucose = a di-trans,poly-cis-dolichyl beta-D-glucosyl phosphate + UDP</text>
        <dbReference type="Rhea" id="RHEA:15401"/>
        <dbReference type="Rhea" id="RHEA-COMP:19498"/>
        <dbReference type="Rhea" id="RHEA-COMP:19502"/>
        <dbReference type="ChEBI" id="CHEBI:57525"/>
        <dbReference type="ChEBI" id="CHEBI:57683"/>
        <dbReference type="ChEBI" id="CHEBI:58223"/>
        <dbReference type="ChEBI" id="CHEBI:58885"/>
        <dbReference type="EC" id="2.4.1.117"/>
    </reaction>
    <physiologicalReaction direction="left-to-right" evidence="13">
        <dbReference type="Rhea" id="RHEA:15402"/>
    </physiologicalReaction>
</comment>
<keyword evidence="5" id="KW-0328">Glycosyltransferase</keyword>
<keyword evidence="8" id="KW-0378">Hydrolase</keyword>
<comment type="subcellular location">
    <subcellularLocation>
        <location evidence="1">Endoplasmic reticulum membrane</location>
        <topology evidence="1">Single-pass membrane protein</topology>
    </subcellularLocation>
</comment>
<dbReference type="Pfam" id="PF00535">
    <property type="entry name" value="Glycos_transf_2"/>
    <property type="match status" value="1"/>
</dbReference>
<evidence type="ECO:0000256" key="2">
    <source>
        <dbReference type="ARBA" id="ARBA00004922"/>
    </source>
</evidence>
<dbReference type="InterPro" id="IPR004206">
    <property type="entry name" value="mRNA_triPase_Cet1"/>
</dbReference>
<evidence type="ECO:0000256" key="6">
    <source>
        <dbReference type="ARBA" id="ARBA00022679"/>
    </source>
</evidence>
<dbReference type="GO" id="GO:0009982">
    <property type="term" value="F:pseudouridine synthase activity"/>
    <property type="evidence" value="ECO:0007669"/>
    <property type="project" value="InterPro"/>
</dbReference>
<keyword evidence="7" id="KW-0812">Transmembrane</keyword>
<dbReference type="InterPro" id="IPR001173">
    <property type="entry name" value="Glyco_trans_2-like"/>
</dbReference>
<dbReference type="EMBL" id="KV453856">
    <property type="protein sequence ID" value="ODV84488.1"/>
    <property type="molecule type" value="Genomic_DNA"/>
</dbReference>
<feature type="region of interest" description="Disordered" evidence="15">
    <location>
        <begin position="1"/>
        <end position="116"/>
    </location>
</feature>
<feature type="region of interest" description="Disordered" evidence="15">
    <location>
        <begin position="131"/>
        <end position="156"/>
    </location>
</feature>
<evidence type="ECO:0000256" key="10">
    <source>
        <dbReference type="ARBA" id="ARBA00022968"/>
    </source>
</evidence>
<dbReference type="InterPro" id="IPR020103">
    <property type="entry name" value="PsdUridine_synth_cat_dom_sf"/>
</dbReference>
<organism evidence="19 20">
    <name type="scientific">[Candida] arabinofermentans NRRL YB-2248</name>
    <dbReference type="NCBI Taxonomy" id="983967"/>
    <lineage>
        <taxon>Eukaryota</taxon>
        <taxon>Fungi</taxon>
        <taxon>Dikarya</taxon>
        <taxon>Ascomycota</taxon>
        <taxon>Saccharomycotina</taxon>
        <taxon>Pichiomycetes</taxon>
        <taxon>Pichiales</taxon>
        <taxon>Pichiaceae</taxon>
        <taxon>Ogataea</taxon>
        <taxon>Ogataea/Candida clade</taxon>
    </lineage>
</organism>
<evidence type="ECO:0000256" key="1">
    <source>
        <dbReference type="ARBA" id="ARBA00004389"/>
    </source>
</evidence>
<evidence type="ECO:0000256" key="9">
    <source>
        <dbReference type="ARBA" id="ARBA00022824"/>
    </source>
</evidence>
<dbReference type="GO" id="GO:0004581">
    <property type="term" value="F:dolichyl-phosphate beta-glucosyltransferase activity"/>
    <property type="evidence" value="ECO:0007669"/>
    <property type="project" value="UniProtKB-EC"/>
</dbReference>
<evidence type="ECO:0000313" key="20">
    <source>
        <dbReference type="Proteomes" id="UP000094801"/>
    </source>
</evidence>
<dbReference type="InterPro" id="IPR033469">
    <property type="entry name" value="CYTH-like_dom_sf"/>
</dbReference>
<dbReference type="Gene3D" id="3.30.2350.10">
    <property type="entry name" value="Pseudouridine synthase"/>
    <property type="match status" value="1"/>
</dbReference>
<gene>
    <name evidence="19" type="ORF">CANARDRAFT_200706</name>
</gene>
<keyword evidence="11" id="KW-1133">Transmembrane helix</keyword>
<dbReference type="GO" id="GO:0005789">
    <property type="term" value="C:endoplasmic reticulum membrane"/>
    <property type="evidence" value="ECO:0007669"/>
    <property type="project" value="UniProtKB-SubCell"/>
</dbReference>
<evidence type="ECO:0000256" key="15">
    <source>
        <dbReference type="SAM" id="MobiDB-lite"/>
    </source>
</evidence>
<dbReference type="STRING" id="983967.A0A1E4SYC5"/>
<evidence type="ECO:0000259" key="17">
    <source>
        <dbReference type="Pfam" id="PF00849"/>
    </source>
</evidence>
<evidence type="ECO:0000256" key="5">
    <source>
        <dbReference type="ARBA" id="ARBA00022676"/>
    </source>
</evidence>
<evidence type="ECO:0000256" key="13">
    <source>
        <dbReference type="ARBA" id="ARBA00045097"/>
    </source>
</evidence>
<dbReference type="SUPFAM" id="SSF55120">
    <property type="entry name" value="Pseudouridine synthase"/>
    <property type="match status" value="1"/>
</dbReference>
<evidence type="ECO:0000259" key="16">
    <source>
        <dbReference type="Pfam" id="PF00535"/>
    </source>
</evidence>
<dbReference type="Pfam" id="PF02940">
    <property type="entry name" value="mRNA_triPase"/>
    <property type="match status" value="1"/>
</dbReference>
<keyword evidence="12" id="KW-0472">Membrane</keyword>
<protein>
    <submittedName>
        <fullName evidence="19">Glycosyltransferase family 2 protein</fullName>
    </submittedName>
</protein>
<keyword evidence="4" id="KW-0507">mRNA processing</keyword>
<feature type="domain" description="Pseudouridine synthase RsuA/RluA-like" evidence="17">
    <location>
        <begin position="766"/>
        <end position="857"/>
    </location>
</feature>
<dbReference type="AlphaFoldDB" id="A0A1E4SYC5"/>